<dbReference type="InterPro" id="IPR029787">
    <property type="entry name" value="Nucleotide_cyclase"/>
</dbReference>
<dbReference type="InterPro" id="IPR050469">
    <property type="entry name" value="Diguanylate_Cyclase"/>
</dbReference>
<evidence type="ECO:0000313" key="3">
    <source>
        <dbReference type="EMBL" id="GAF06183.1"/>
    </source>
</evidence>
<dbReference type="NCBIfam" id="TIGR00254">
    <property type="entry name" value="GGDEF"/>
    <property type="match status" value="1"/>
</dbReference>
<keyword evidence="1" id="KW-1133">Transmembrane helix</keyword>
<dbReference type="CDD" id="cd01949">
    <property type="entry name" value="GGDEF"/>
    <property type="match status" value="1"/>
</dbReference>
<comment type="caution">
    <text evidence="3">The sequence shown here is derived from an EMBL/GenBank/DDBJ whole genome shotgun (WGS) entry which is preliminary data.</text>
</comment>
<keyword evidence="4" id="KW-1185">Reference proteome</keyword>
<proteinExistence type="predicted"/>
<dbReference type="PANTHER" id="PTHR45138:SF9">
    <property type="entry name" value="DIGUANYLATE CYCLASE DGCM-RELATED"/>
    <property type="match status" value="1"/>
</dbReference>
<reference evidence="3 4" key="1">
    <citation type="journal article" date="2014" name="Genome Announc.">
        <title>Draft Genome Sequence of Paenibacillus pini JCM 16418T, Isolated from the Rhizosphere of Pine Tree.</title>
        <authorList>
            <person name="Yuki M."/>
            <person name="Oshima K."/>
            <person name="Suda W."/>
            <person name="Oshida Y."/>
            <person name="Kitamura K."/>
            <person name="Iida Y."/>
            <person name="Hattori M."/>
            <person name="Ohkuma M."/>
        </authorList>
    </citation>
    <scope>NUCLEOTIDE SEQUENCE [LARGE SCALE GENOMIC DNA]</scope>
    <source>
        <strain evidence="3 4">JCM 16418</strain>
    </source>
</reference>
<dbReference type="GO" id="GO:0052621">
    <property type="term" value="F:diguanylate cyclase activity"/>
    <property type="evidence" value="ECO:0007669"/>
    <property type="project" value="TreeGrafter"/>
</dbReference>
<gene>
    <name evidence="3" type="ORF">JCM16418_131</name>
</gene>
<organism evidence="3 4">
    <name type="scientific">Paenibacillus pini JCM 16418</name>
    <dbReference type="NCBI Taxonomy" id="1236976"/>
    <lineage>
        <taxon>Bacteria</taxon>
        <taxon>Bacillati</taxon>
        <taxon>Bacillota</taxon>
        <taxon>Bacilli</taxon>
        <taxon>Bacillales</taxon>
        <taxon>Paenibacillaceae</taxon>
        <taxon>Paenibacillus</taxon>
    </lineage>
</organism>
<dbReference type="InterPro" id="IPR000160">
    <property type="entry name" value="GGDEF_dom"/>
</dbReference>
<dbReference type="PANTHER" id="PTHR45138">
    <property type="entry name" value="REGULATORY COMPONENTS OF SENSORY TRANSDUCTION SYSTEM"/>
    <property type="match status" value="1"/>
</dbReference>
<dbReference type="PROSITE" id="PS50887">
    <property type="entry name" value="GGDEF"/>
    <property type="match status" value="1"/>
</dbReference>
<dbReference type="OrthoDB" id="9759607at2"/>
<feature type="domain" description="GGDEF" evidence="2">
    <location>
        <begin position="233"/>
        <end position="364"/>
    </location>
</feature>
<feature type="transmembrane region" description="Helical" evidence="1">
    <location>
        <begin position="103"/>
        <end position="119"/>
    </location>
</feature>
<accession>W7YFA3</accession>
<feature type="transmembrane region" description="Helical" evidence="1">
    <location>
        <begin position="53"/>
        <end position="70"/>
    </location>
</feature>
<evidence type="ECO:0000256" key="1">
    <source>
        <dbReference type="SAM" id="Phobius"/>
    </source>
</evidence>
<sequence>MDIRNDKNSFILDDLWHRKIFNAYWIMTIMFFAAQAVFLLLNMNEMTLNLRSLISNGLILGMMLVVECWLRFWDEKYLKQVIVGCGFLMSYLFYFIIEPTVDGAQMALLLPVLISVVYFNRRMVYGFGIVTIFMYALIYFTMERSLYHKPFQEFIQTESIFIVSLLIGRTILIRVKEFMVHLESVVKSEQQLMVEKTISDKMIKIDALTGLYNHKTFHEYLEVLLEHCEKNDLFLQVAIMDIDNFKKVNDTYGHWVGDLVLKEVAAKVSSLITPNDFAARYGGEEFAVIFADKTLEETEILLESIREEISLLEHSHMMGKPVTVSIGLCAYHIGDAKEALFRKADNALYIAKRTGKNKVVTADDIEGKKVTV</sequence>
<dbReference type="FunFam" id="3.30.70.270:FF:000001">
    <property type="entry name" value="Diguanylate cyclase domain protein"/>
    <property type="match status" value="1"/>
</dbReference>
<protein>
    <submittedName>
        <fullName evidence="3">GGDEF domain protein</fullName>
    </submittedName>
</protein>
<dbReference type="eggNOG" id="COG3706">
    <property type="taxonomic scope" value="Bacteria"/>
</dbReference>
<dbReference type="Proteomes" id="UP000019364">
    <property type="component" value="Unassembled WGS sequence"/>
</dbReference>
<feature type="transmembrane region" description="Helical" evidence="1">
    <location>
        <begin position="77"/>
        <end position="97"/>
    </location>
</feature>
<dbReference type="SUPFAM" id="SSF55073">
    <property type="entry name" value="Nucleotide cyclase"/>
    <property type="match status" value="1"/>
</dbReference>
<dbReference type="SMART" id="SM00267">
    <property type="entry name" value="GGDEF"/>
    <property type="match status" value="1"/>
</dbReference>
<keyword evidence="1" id="KW-0472">Membrane</keyword>
<dbReference type="RefSeq" id="WP_052019950.1">
    <property type="nucleotide sequence ID" value="NZ_BAVZ01000001.1"/>
</dbReference>
<evidence type="ECO:0000259" key="2">
    <source>
        <dbReference type="PROSITE" id="PS50887"/>
    </source>
</evidence>
<feature type="transmembrane region" description="Helical" evidence="1">
    <location>
        <begin position="21"/>
        <end position="41"/>
    </location>
</feature>
<dbReference type="Gene3D" id="3.30.70.270">
    <property type="match status" value="1"/>
</dbReference>
<keyword evidence="1" id="KW-0812">Transmembrane</keyword>
<feature type="transmembrane region" description="Helical" evidence="1">
    <location>
        <begin position="124"/>
        <end position="142"/>
    </location>
</feature>
<name>W7YFA3_9BACL</name>
<dbReference type="Pfam" id="PF00990">
    <property type="entry name" value="GGDEF"/>
    <property type="match status" value="1"/>
</dbReference>
<dbReference type="AlphaFoldDB" id="W7YFA3"/>
<dbReference type="STRING" id="1236976.JCM16418_131"/>
<dbReference type="InterPro" id="IPR043128">
    <property type="entry name" value="Rev_trsase/Diguanyl_cyclase"/>
</dbReference>
<evidence type="ECO:0000313" key="4">
    <source>
        <dbReference type="Proteomes" id="UP000019364"/>
    </source>
</evidence>
<dbReference type="EMBL" id="BAVZ01000001">
    <property type="protein sequence ID" value="GAF06183.1"/>
    <property type="molecule type" value="Genomic_DNA"/>
</dbReference>